<keyword evidence="4" id="KW-1185">Reference proteome</keyword>
<dbReference type="KEGG" id="sphj:BSL82_02250"/>
<evidence type="ECO:0000313" key="4">
    <source>
        <dbReference type="Proteomes" id="UP000182063"/>
    </source>
</evidence>
<dbReference type="RefSeq" id="WP_072595842.1">
    <property type="nucleotide sequence ID" value="NZ_CP018221.1"/>
</dbReference>
<feature type="coiled-coil region" evidence="1">
    <location>
        <begin position="41"/>
        <end position="70"/>
    </location>
</feature>
<proteinExistence type="predicted"/>
<evidence type="ECO:0000256" key="1">
    <source>
        <dbReference type="SAM" id="Coils"/>
    </source>
</evidence>
<dbReference type="STRING" id="1921510.BSL82_02250"/>
<dbReference type="OrthoDB" id="7586293at2"/>
<feature type="region of interest" description="Disordered" evidence="2">
    <location>
        <begin position="121"/>
        <end position="154"/>
    </location>
</feature>
<organism evidence="3 4">
    <name type="scientific">Tardibacter chloracetimidivorans</name>
    <dbReference type="NCBI Taxonomy" id="1921510"/>
    <lineage>
        <taxon>Bacteria</taxon>
        <taxon>Pseudomonadati</taxon>
        <taxon>Pseudomonadota</taxon>
        <taxon>Alphaproteobacteria</taxon>
        <taxon>Sphingomonadales</taxon>
        <taxon>Sphingomonadaceae</taxon>
        <taxon>Tardibacter</taxon>
    </lineage>
</organism>
<reference evidence="4" key="1">
    <citation type="submission" date="2016-11" db="EMBL/GenBank/DDBJ databases">
        <title>Complete Genome Sequence of alachlor-degrading Sphingomonas sp. strain JJ-A5.</title>
        <authorList>
            <person name="Lee H."/>
            <person name="Ka J.-O."/>
        </authorList>
    </citation>
    <scope>NUCLEOTIDE SEQUENCE [LARGE SCALE GENOMIC DNA]</scope>
    <source>
        <strain evidence="4">JJ-A5</strain>
    </source>
</reference>
<protein>
    <submittedName>
        <fullName evidence="3">Uncharacterized protein</fullName>
    </submittedName>
</protein>
<dbReference type="Proteomes" id="UP000182063">
    <property type="component" value="Chromosome"/>
</dbReference>
<dbReference type="EMBL" id="CP018221">
    <property type="protein sequence ID" value="API58269.1"/>
    <property type="molecule type" value="Genomic_DNA"/>
</dbReference>
<evidence type="ECO:0000256" key="2">
    <source>
        <dbReference type="SAM" id="MobiDB-lite"/>
    </source>
</evidence>
<accession>A0A1L3ZRM1</accession>
<evidence type="ECO:0000313" key="3">
    <source>
        <dbReference type="EMBL" id="API58269.1"/>
    </source>
</evidence>
<dbReference type="AlphaFoldDB" id="A0A1L3ZRM1"/>
<keyword evidence="1" id="KW-0175">Coiled coil</keyword>
<sequence>MIGQPYLALGGVLALVSAYGAGRCDAHKIEAGKQAAVDRAEAAAEAKYQRASADRARQELEREARDETASNTITRTIERIVTQPGPTVYRNVCWDGDGVRAYNQAVELANDRPGIVPAAVPGAGDAAAGREDRGNDAAARDGGGAALRHLRQTQ</sequence>
<name>A0A1L3ZRM1_9SPHN</name>
<gene>
    <name evidence="3" type="ORF">BSL82_02250</name>
</gene>
<feature type="compositionally biased region" description="Basic and acidic residues" evidence="2">
    <location>
        <begin position="128"/>
        <end position="139"/>
    </location>
</feature>